<keyword evidence="4" id="KW-1185">Reference proteome</keyword>
<accession>A0A182XDK3</accession>
<dbReference type="VEuPathDB" id="VectorBase:AQUA007905"/>
<feature type="transmembrane region" description="Helical" evidence="2">
    <location>
        <begin position="37"/>
        <end position="59"/>
    </location>
</feature>
<protein>
    <recommendedName>
        <fullName evidence="5">Beta-1,4-glucuronyltransferase 1</fullName>
    </recommendedName>
</protein>
<evidence type="ECO:0000313" key="3">
    <source>
        <dbReference type="EnsemblMetazoa" id="AQUA007905-PA"/>
    </source>
</evidence>
<dbReference type="PANTHER" id="PTHR47412">
    <property type="entry name" value="FI01434P-RELATED"/>
    <property type="match status" value="1"/>
</dbReference>
<feature type="compositionally biased region" description="Basic residues" evidence="1">
    <location>
        <begin position="692"/>
        <end position="701"/>
    </location>
</feature>
<dbReference type="EnsemblMetazoa" id="AQUA007905-RA">
    <property type="protein sequence ID" value="AQUA007905-PA"/>
    <property type="gene ID" value="AQUA007905"/>
</dbReference>
<organism evidence="3 4">
    <name type="scientific">Anopheles quadriannulatus</name>
    <name type="common">Mosquito</name>
    <dbReference type="NCBI Taxonomy" id="34691"/>
    <lineage>
        <taxon>Eukaryota</taxon>
        <taxon>Metazoa</taxon>
        <taxon>Ecdysozoa</taxon>
        <taxon>Arthropoda</taxon>
        <taxon>Hexapoda</taxon>
        <taxon>Insecta</taxon>
        <taxon>Pterygota</taxon>
        <taxon>Neoptera</taxon>
        <taxon>Endopterygota</taxon>
        <taxon>Diptera</taxon>
        <taxon>Nematocera</taxon>
        <taxon>Culicoidea</taxon>
        <taxon>Culicidae</taxon>
        <taxon>Anophelinae</taxon>
        <taxon>Anopheles</taxon>
    </lineage>
</organism>
<evidence type="ECO:0000313" key="4">
    <source>
        <dbReference type="Proteomes" id="UP000076407"/>
    </source>
</evidence>
<feature type="transmembrane region" description="Helical" evidence="2">
    <location>
        <begin position="726"/>
        <end position="748"/>
    </location>
</feature>
<evidence type="ECO:0008006" key="5">
    <source>
        <dbReference type="Google" id="ProtNLM"/>
    </source>
</evidence>
<keyword evidence="2" id="KW-0812">Transmembrane</keyword>
<evidence type="ECO:0000256" key="2">
    <source>
        <dbReference type="SAM" id="Phobius"/>
    </source>
</evidence>
<dbReference type="Proteomes" id="UP000076407">
    <property type="component" value="Unassembled WGS sequence"/>
</dbReference>
<sequence>LIGVDAGILRRLCAPPVVRKTGPKLKLPNVIRMRRNWLLRCSILINVAVVLYIASHLLIGSGNFALGPSYIISDEVLKQQQQQPAAAAEQYKQYLPPAQQRLLEAEQQLYEVQQQQQQQQAQQSVQQGHSTLVLKIQENGIGVQEVSQQLQQTRQLAQSGGNQQQQQEQLMLEARDVDNSNLNVDDSRFDVPTERSTVRKMGDVLYQDGQQQQQQVVVAAGGIVPVSVGGGATGALNGTDIFSTTASIDADAKLRSLLNCHDRDYEPYIGQRGDFWVMRNYIRAEHGDLRCHETITYTTHADYTFLDNLVPLLERWNAPVSLALHAPGTDFVPTINSIKYLRDCIPESHLVRQFVTFHIYFSSKHIPKLVPKHNQVLDTPYNCSLAIPYFNVSAAQLYKTQKKLLYPVNVGRNIARDAAMTHFLLASDIELYPNPGLVHKFLEMIARNEPVLQRKNPRVFPLPIFEVDNNSPVPRDKAELQELLRSGKAIPFHKRVCSSCHGVPKSKEWIAANETDDLGVFHIGKRIGYFVHWEPIYIGTHADPHYDERLSWEGKSDKMTQGYALCVLDYDFHILDNGFLVHKPGIKVLKKDPKRAMLAAKTNQLIKKIIYPELQVMYGTRKGCAYRAGDTAGNGSTNGGGSNGASDPGGGGIIGRRSRTMISSSFGSAAVGWSSLSLLSAAPGGPPYRAHVSSRRKKGKPRGYMTANYKPLRADDAEMIARRSTVLRTVLLLVILSFVLFCLLGYYYQPAGGNRDYARNQYLLEGASHEALLRRLKTILNCNTPSNGFQLETHGDHYLLRNFYAPERIVHCYETITYTTHADYTFLDNVVPLLERWLAPVSIALYAPAVDLDRSVALIQYLLECHEQRALVRDFVSFHLYFEFEHLPPRPVSYYRELLSVPLVDCTNATNAWNSLLRNDNSSIPSFRAANNLTYPVNVGRNIARSAAGTHFVLASDIELYPNPNFIPMFLRMIAHPFYQYTLHSPSVYVLPVFEVAEDVPVPVDKAHLLEDLQSGDAIKFHEKICSNCHTVPGYVEWLAVVKDDYTMDIHVTARREGAYASWEPIYVGTKHEPEYDERLSWEGKADKMTQGFIMCILGYDFHVLDNGFLVHRPGIKTIAQANRPPQQAKQRAFMRKTIAREISTLYVILSFALFYLLGYYYLPVGGKRNYAYNQYLVEGASHEALLRRLKTILNCNTPSNEFQLETHGDHYLLRNFYAPERIVHCYETITYARRLHLLGQCGPVAGTLAGTVDLDRSVALIQYLLECHEQRALVRDFVSFHLYFEFEHLPTRPVSYYRELLSVPLVDCTNATNAWNSLLRNDKTSIPSFRAANNLTYPVNVGRNIARSAAGTHFVLASDIELYPNPNFIPMFLRMIAHPFYQYTLHSPSVYVLPVAENVPVPVDKAHLLEDLQSGNAIKFHEKICSNCHTVPGYVEWLAVVKDDYTMDIHVTAWREGAYASWEPIYVGTKHEPEYDERLSWEGKADKMTQGFIMCILGYDFHVLDNGFLVHRPGIKTIAQANRPLQQAKQRAFIQKTIAREISTLYGDREGCKI</sequence>
<feature type="transmembrane region" description="Helical" evidence="2">
    <location>
        <begin position="1145"/>
        <end position="1163"/>
    </location>
</feature>
<name>A0A182XDK3_ANOQN</name>
<proteinExistence type="predicted"/>
<reference evidence="3" key="1">
    <citation type="submission" date="2020-05" db="UniProtKB">
        <authorList>
            <consortium name="EnsemblMetazoa"/>
        </authorList>
    </citation>
    <scope>IDENTIFICATION</scope>
    <source>
        <strain evidence="3">SANGQUA</strain>
    </source>
</reference>
<dbReference type="Pfam" id="PF13896">
    <property type="entry name" value="Glyco_transf_49"/>
    <property type="match status" value="3"/>
</dbReference>
<keyword evidence="2" id="KW-0472">Membrane</keyword>
<dbReference type="STRING" id="34691.A0A182XDK3"/>
<feature type="region of interest" description="Disordered" evidence="1">
    <location>
        <begin position="685"/>
        <end position="705"/>
    </location>
</feature>
<evidence type="ECO:0000256" key="1">
    <source>
        <dbReference type="SAM" id="MobiDB-lite"/>
    </source>
</evidence>
<keyword evidence="2" id="KW-1133">Transmembrane helix</keyword>
<dbReference type="PANTHER" id="PTHR47412:SF1">
    <property type="entry name" value="FI01434P-RELATED"/>
    <property type="match status" value="1"/>
</dbReference>